<gene>
    <name evidence="2" type="ORF">RB2654_23583</name>
</gene>
<evidence type="ECO:0000256" key="1">
    <source>
        <dbReference type="ARBA" id="ARBA00022679"/>
    </source>
</evidence>
<keyword evidence="3" id="KW-1185">Reference proteome</keyword>
<dbReference type="Proteomes" id="UP000002931">
    <property type="component" value="Unassembled WGS sequence"/>
</dbReference>
<dbReference type="InterPro" id="IPR044855">
    <property type="entry name" value="CoA-Trfase_III_dom3_sf"/>
</dbReference>
<dbReference type="InterPro" id="IPR050483">
    <property type="entry name" value="CoA-transferase_III_domain"/>
</dbReference>
<evidence type="ECO:0000313" key="3">
    <source>
        <dbReference type="Proteomes" id="UP000002931"/>
    </source>
</evidence>
<dbReference type="PANTHER" id="PTHR48207:SF3">
    <property type="entry name" value="SUCCINATE--HYDROXYMETHYLGLUTARATE COA-TRANSFERASE"/>
    <property type="match status" value="1"/>
</dbReference>
<comment type="caution">
    <text evidence="2">The sequence shown here is derived from an EMBL/GenBank/DDBJ whole genome shotgun (WGS) entry which is preliminary data.</text>
</comment>
<dbReference type="OrthoDB" id="7208981at2"/>
<dbReference type="PANTHER" id="PTHR48207">
    <property type="entry name" value="SUCCINATE--HYDROXYMETHYLGLUTARATE COA-TRANSFERASE"/>
    <property type="match status" value="1"/>
</dbReference>
<reference evidence="2 3" key="1">
    <citation type="journal article" date="2010" name="J. Bacteriol.">
        <title>Genome sequences of Pelagibaca bermudensis HTCC2601T and Maritimibacter alkaliphilus HTCC2654T, the type strains of two marine Roseobacter genera.</title>
        <authorList>
            <person name="Thrash J.C."/>
            <person name="Cho J.C."/>
            <person name="Ferriera S."/>
            <person name="Johnson J."/>
            <person name="Vergin K.L."/>
            <person name="Giovannoni S.J."/>
        </authorList>
    </citation>
    <scope>NUCLEOTIDE SEQUENCE [LARGE SCALE GENOMIC DNA]</scope>
    <source>
        <strain evidence="2 3">HTCC2654</strain>
    </source>
</reference>
<dbReference type="STRING" id="314271.RB2654_23583"/>
<name>A3VK92_9RHOB</name>
<keyword evidence="1" id="KW-0808">Transferase</keyword>
<dbReference type="SUPFAM" id="SSF89796">
    <property type="entry name" value="CoA-transferase family III (CaiB/BaiF)"/>
    <property type="match status" value="1"/>
</dbReference>
<sequence>MNDSSAKASPGTNAAQVASGVGGGILAGMKVLDLSRVVAGPLAGQTLADLGADVIKIERVGGGDDLRTLGPPWVTSPTDDLEQSTYFQTVNRGKRSLTLDFAHPDGAEILRGLVAEADIFIENFRTGTLARYGLGYDDLAKINPRLIYCSITGFGQTGPYSDRSGYDYLVQAMGGQMAVTGLPDGMTGAGPMRVGVPIADITAGNNAVIGILAAIIDREKTGKGQQIDISLFDSQVALLLNSLSAWLNAKAPLPRTGNDHPTAVPNGVFQVADGHILIATFNDREFARLAEVLGHPEWATDEKYARSRDRLANRKQLSKDMTEALSHHGKHHWMKVINGAKVSCGPINDMADIERDEQLAERDMFVTLHHDVMGDVRVVGSPLKFSATPVVYNSPPPLAGEHTESLLRERLTLTDEQIEDLRARNII</sequence>
<dbReference type="InterPro" id="IPR003673">
    <property type="entry name" value="CoA-Trfase_fam_III"/>
</dbReference>
<protein>
    <submittedName>
        <fullName evidence="2">CAIB/BAIF family protein</fullName>
    </submittedName>
</protein>
<dbReference type="RefSeq" id="WP_008327666.1">
    <property type="nucleotide sequence ID" value="NZ_AAMT01000016.1"/>
</dbReference>
<dbReference type="Gene3D" id="3.40.50.10540">
    <property type="entry name" value="Crotonobetainyl-coa:carnitine coa-transferase, domain 1"/>
    <property type="match status" value="1"/>
</dbReference>
<dbReference type="EMBL" id="AAMT01000016">
    <property type="protein sequence ID" value="EAQ11397.1"/>
    <property type="molecule type" value="Genomic_DNA"/>
</dbReference>
<evidence type="ECO:0000313" key="2">
    <source>
        <dbReference type="EMBL" id="EAQ11397.1"/>
    </source>
</evidence>
<dbReference type="InterPro" id="IPR023606">
    <property type="entry name" value="CoA-Trfase_III_dom_1_sf"/>
</dbReference>
<dbReference type="Gene3D" id="3.30.1540.10">
    <property type="entry name" value="formyl-coa transferase, domain 3"/>
    <property type="match status" value="1"/>
</dbReference>
<accession>A3VK92</accession>
<organism evidence="2 3">
    <name type="scientific">Maritimibacter alkaliphilus HTCC2654</name>
    <dbReference type="NCBI Taxonomy" id="314271"/>
    <lineage>
        <taxon>Bacteria</taxon>
        <taxon>Pseudomonadati</taxon>
        <taxon>Pseudomonadota</taxon>
        <taxon>Alphaproteobacteria</taxon>
        <taxon>Rhodobacterales</taxon>
        <taxon>Roseobacteraceae</taxon>
        <taxon>Maritimibacter</taxon>
    </lineage>
</organism>
<proteinExistence type="predicted"/>
<dbReference type="HOGENOM" id="CLU_033975_0_0_5"/>
<dbReference type="AlphaFoldDB" id="A3VK92"/>
<dbReference type="Pfam" id="PF02515">
    <property type="entry name" value="CoA_transf_3"/>
    <property type="match status" value="1"/>
</dbReference>
<dbReference type="GO" id="GO:0008410">
    <property type="term" value="F:CoA-transferase activity"/>
    <property type="evidence" value="ECO:0007669"/>
    <property type="project" value="TreeGrafter"/>
</dbReference>